<dbReference type="EMBL" id="GBRH01217262">
    <property type="protein sequence ID" value="JAD80633.1"/>
    <property type="molecule type" value="Transcribed_RNA"/>
</dbReference>
<sequence length="85" mass="9841">MARRGMGWSGTSSPCLRGSRSRCPWGLSTRRARTWRRPPARASRRSRACARSGRWMRRRTSMCTGLWIQLLLPGEELRHLTQVES</sequence>
<reference evidence="2" key="2">
    <citation type="journal article" date="2015" name="Data Brief">
        <title>Shoot transcriptome of the giant reed, Arundo donax.</title>
        <authorList>
            <person name="Barrero R.A."/>
            <person name="Guerrero F.D."/>
            <person name="Moolhuijzen P."/>
            <person name="Goolsby J.A."/>
            <person name="Tidwell J."/>
            <person name="Bellgard S.E."/>
            <person name="Bellgard M.I."/>
        </authorList>
    </citation>
    <scope>NUCLEOTIDE SEQUENCE</scope>
    <source>
        <tissue evidence="2">Shoot tissue taken approximately 20 cm above the soil surface</tissue>
    </source>
</reference>
<feature type="region of interest" description="Disordered" evidence="1">
    <location>
        <begin position="1"/>
        <end position="23"/>
    </location>
</feature>
<proteinExistence type="predicted"/>
<organism evidence="2">
    <name type="scientific">Arundo donax</name>
    <name type="common">Giant reed</name>
    <name type="synonym">Donax arundinaceus</name>
    <dbReference type="NCBI Taxonomy" id="35708"/>
    <lineage>
        <taxon>Eukaryota</taxon>
        <taxon>Viridiplantae</taxon>
        <taxon>Streptophyta</taxon>
        <taxon>Embryophyta</taxon>
        <taxon>Tracheophyta</taxon>
        <taxon>Spermatophyta</taxon>
        <taxon>Magnoliopsida</taxon>
        <taxon>Liliopsida</taxon>
        <taxon>Poales</taxon>
        <taxon>Poaceae</taxon>
        <taxon>PACMAD clade</taxon>
        <taxon>Arundinoideae</taxon>
        <taxon>Arundineae</taxon>
        <taxon>Arundo</taxon>
    </lineage>
</organism>
<dbReference type="AlphaFoldDB" id="A0A0A9D1T3"/>
<name>A0A0A9D1T3_ARUDO</name>
<protein>
    <submittedName>
        <fullName evidence="2">Uncharacterized protein</fullName>
    </submittedName>
</protein>
<reference evidence="2" key="1">
    <citation type="submission" date="2014-09" db="EMBL/GenBank/DDBJ databases">
        <authorList>
            <person name="Magalhaes I.L.F."/>
            <person name="Oliveira U."/>
            <person name="Santos F.R."/>
            <person name="Vidigal T.H.D.A."/>
            <person name="Brescovit A.D."/>
            <person name="Santos A.J."/>
        </authorList>
    </citation>
    <scope>NUCLEOTIDE SEQUENCE</scope>
    <source>
        <tissue evidence="2">Shoot tissue taken approximately 20 cm above the soil surface</tissue>
    </source>
</reference>
<evidence type="ECO:0000313" key="2">
    <source>
        <dbReference type="EMBL" id="JAD80633.1"/>
    </source>
</evidence>
<accession>A0A0A9D1T3</accession>
<evidence type="ECO:0000256" key="1">
    <source>
        <dbReference type="SAM" id="MobiDB-lite"/>
    </source>
</evidence>